<accession>A0A1H4C761</accession>
<dbReference type="GO" id="GO:0005975">
    <property type="term" value="P:carbohydrate metabolic process"/>
    <property type="evidence" value="ECO:0007669"/>
    <property type="project" value="InterPro"/>
</dbReference>
<dbReference type="InterPro" id="IPR029018">
    <property type="entry name" value="Hex-like_dom2"/>
</dbReference>
<dbReference type="GO" id="GO:0004563">
    <property type="term" value="F:beta-N-acetylhexosaminidase activity"/>
    <property type="evidence" value="ECO:0007669"/>
    <property type="project" value="UniProtKB-EC"/>
</dbReference>
<dbReference type="SUPFAM" id="SSF55545">
    <property type="entry name" value="beta-N-acetylhexosaminidase-like domain"/>
    <property type="match status" value="1"/>
</dbReference>
<dbReference type="InterPro" id="IPR017853">
    <property type="entry name" value="GH"/>
</dbReference>
<dbReference type="EC" id="3.2.1.52" evidence="3"/>
<sequence length="826" mass="93530">MAAPAFKNNRPDGFLDKIKDSTFSDTLQPLSYDLVPKPVMIEKDPDEGCFLLSLTKAASDSAKIYIEVPKQWRGTAELLADNWLLPASTVTIISALTEKAGTSNINNISNKTIHRQQNRSSDKTYLSKTRRIIFQQLSSAQLGKMMETALAHNKNTTSPRDVSVMQSHIEQAYVLKVTSREIIIQAAADKGALNGMFTLLQLQKLQWDRHRVPAVTVYDYPRYSYRGLMLDVSRNFFPPMYIKKLLDLMALYKMNEFHWHLTDGAGWRLEIKKYPLLTSLAAFRPEGPQTKWSQNGRRYAKQGDPESYGGYYTQPEAKDIVAYAAQRGINIIPEIEFPGHAEELLHAYPFLSATGSAKDVHELNVCSDSTYTFMENVLTEVMSIFPSTYIHIGGDEASKKSWQDCAQCKELMQKSQIKDLNGLQSYGIHRLEKFLNQHGRQLLGWDEITQGGLAPGAAVMVWRNPHTAIQVARAGHKVIQATSKYLYLDHYQSDPMTEPEAIGGYIPLSKVYAFNPLPEDSLSLFQQANMLGVQANLFTEWVPTMEHADYMLFPRALALAEISWTPHGLQDFPDFLKRMQQQYLLLQRAHVNYCRPRPVVLQDQQVDRENQQIIVSLSSELYQPEIYYTVNGEDPVKSGKRYTSPFAIKGHALVKAAILSQGIRPEEISRAITDSFTVDYHRAIGKRVIYNAPYAKSYPAAADATLTDGITGSLTYSDDRWQGFLGKQMDVTVDMGSETQLRSLDIRFMQLTGPGVYMPTEVKVQLSGDNQHFTDVGSVKTTTPASQDRLRFENYHFNLQGKKARYVRLIAPHDRGFLFTDEIKIY</sequence>
<dbReference type="PANTHER" id="PTHR22600">
    <property type="entry name" value="BETA-HEXOSAMINIDASE"/>
    <property type="match status" value="1"/>
</dbReference>
<dbReference type="STRING" id="551991.SAMN05192529_12824"/>
<evidence type="ECO:0000256" key="3">
    <source>
        <dbReference type="ARBA" id="ARBA00012663"/>
    </source>
</evidence>
<dbReference type="EMBL" id="FNQY01000028">
    <property type="protein sequence ID" value="SEA56170.1"/>
    <property type="molecule type" value="Genomic_DNA"/>
</dbReference>
<comment type="similarity">
    <text evidence="2">Belongs to the glycosyl hydrolase 20 family.</text>
</comment>
<evidence type="ECO:0000256" key="2">
    <source>
        <dbReference type="ARBA" id="ARBA00006285"/>
    </source>
</evidence>
<dbReference type="GO" id="GO:0016020">
    <property type="term" value="C:membrane"/>
    <property type="evidence" value="ECO:0007669"/>
    <property type="project" value="TreeGrafter"/>
</dbReference>
<feature type="active site" description="Proton donor" evidence="6">
    <location>
        <position position="396"/>
    </location>
</feature>
<dbReference type="InterPro" id="IPR008979">
    <property type="entry name" value="Galactose-bd-like_sf"/>
</dbReference>
<dbReference type="Gene3D" id="3.20.20.80">
    <property type="entry name" value="Glycosidases"/>
    <property type="match status" value="1"/>
</dbReference>
<dbReference type="InterPro" id="IPR015882">
    <property type="entry name" value="HEX_bac_N"/>
</dbReference>
<dbReference type="Pfam" id="PF13290">
    <property type="entry name" value="CHB_HEX_C_1"/>
    <property type="match status" value="1"/>
</dbReference>
<name>A0A1H4C761_9BACT</name>
<dbReference type="Proteomes" id="UP000199041">
    <property type="component" value="Unassembled WGS sequence"/>
</dbReference>
<keyword evidence="5" id="KW-0326">Glycosidase</keyword>
<dbReference type="PRINTS" id="PR00738">
    <property type="entry name" value="GLHYDRLASE20"/>
</dbReference>
<dbReference type="InterPro" id="IPR015883">
    <property type="entry name" value="Glyco_hydro_20_cat"/>
</dbReference>
<proteinExistence type="inferred from homology"/>
<evidence type="ECO:0000313" key="9">
    <source>
        <dbReference type="Proteomes" id="UP000199041"/>
    </source>
</evidence>
<evidence type="ECO:0000313" key="8">
    <source>
        <dbReference type="EMBL" id="SEA56170.1"/>
    </source>
</evidence>
<dbReference type="SUPFAM" id="SSF51445">
    <property type="entry name" value="(Trans)glycosidases"/>
    <property type="match status" value="1"/>
</dbReference>
<dbReference type="CDD" id="cd06563">
    <property type="entry name" value="GH20_chitobiase-like"/>
    <property type="match status" value="1"/>
</dbReference>
<dbReference type="Gene3D" id="2.60.120.260">
    <property type="entry name" value="Galactose-binding domain-like"/>
    <property type="match status" value="1"/>
</dbReference>
<dbReference type="InterPro" id="IPR059177">
    <property type="entry name" value="GH29D-like_dom"/>
</dbReference>
<evidence type="ECO:0000256" key="6">
    <source>
        <dbReference type="PIRSR" id="PIRSR625705-1"/>
    </source>
</evidence>
<dbReference type="Pfam" id="PF00754">
    <property type="entry name" value="F5_F8_type_C"/>
    <property type="match status" value="1"/>
</dbReference>
<evidence type="ECO:0000256" key="5">
    <source>
        <dbReference type="ARBA" id="ARBA00023295"/>
    </source>
</evidence>
<protein>
    <recommendedName>
        <fullName evidence="3">beta-N-acetylhexosaminidase</fullName>
        <ecNumber evidence="3">3.2.1.52</ecNumber>
    </recommendedName>
</protein>
<keyword evidence="4" id="KW-0378">Hydrolase</keyword>
<dbReference type="SUPFAM" id="SSF49785">
    <property type="entry name" value="Galactose-binding domain-like"/>
    <property type="match status" value="1"/>
</dbReference>
<dbReference type="InterPro" id="IPR025705">
    <property type="entry name" value="Beta_hexosaminidase_sua/sub"/>
</dbReference>
<evidence type="ECO:0000259" key="7">
    <source>
        <dbReference type="PROSITE" id="PS50022"/>
    </source>
</evidence>
<organism evidence="8 9">
    <name type="scientific">Arachidicoccus rhizosphaerae</name>
    <dbReference type="NCBI Taxonomy" id="551991"/>
    <lineage>
        <taxon>Bacteria</taxon>
        <taxon>Pseudomonadati</taxon>
        <taxon>Bacteroidota</taxon>
        <taxon>Chitinophagia</taxon>
        <taxon>Chitinophagales</taxon>
        <taxon>Chitinophagaceae</taxon>
        <taxon>Arachidicoccus</taxon>
    </lineage>
</organism>
<evidence type="ECO:0000256" key="1">
    <source>
        <dbReference type="ARBA" id="ARBA00001231"/>
    </source>
</evidence>
<comment type="catalytic activity">
    <reaction evidence="1">
        <text>Hydrolysis of terminal non-reducing N-acetyl-D-hexosamine residues in N-acetyl-beta-D-hexosaminides.</text>
        <dbReference type="EC" id="3.2.1.52"/>
    </reaction>
</comment>
<dbReference type="PANTHER" id="PTHR22600:SF57">
    <property type="entry name" value="BETA-N-ACETYLHEXOSAMINIDASE"/>
    <property type="match status" value="1"/>
</dbReference>
<dbReference type="Pfam" id="PF00728">
    <property type="entry name" value="Glyco_hydro_20"/>
    <property type="match status" value="1"/>
</dbReference>
<dbReference type="GO" id="GO:0030203">
    <property type="term" value="P:glycosaminoglycan metabolic process"/>
    <property type="evidence" value="ECO:0007669"/>
    <property type="project" value="TreeGrafter"/>
</dbReference>
<keyword evidence="9" id="KW-1185">Reference proteome</keyword>
<dbReference type="PROSITE" id="PS50022">
    <property type="entry name" value="FA58C_3"/>
    <property type="match status" value="1"/>
</dbReference>
<feature type="domain" description="F5/8 type C" evidence="7">
    <location>
        <begin position="721"/>
        <end position="826"/>
    </location>
</feature>
<gene>
    <name evidence="8" type="ORF">SAMN05192529_12824</name>
</gene>
<dbReference type="Pfam" id="PF02838">
    <property type="entry name" value="Glyco_hydro_20b"/>
    <property type="match status" value="1"/>
</dbReference>
<evidence type="ECO:0000256" key="4">
    <source>
        <dbReference type="ARBA" id="ARBA00022801"/>
    </source>
</evidence>
<reference evidence="8 9" key="1">
    <citation type="submission" date="2016-10" db="EMBL/GenBank/DDBJ databases">
        <authorList>
            <person name="de Groot N.N."/>
        </authorList>
    </citation>
    <scope>NUCLEOTIDE SEQUENCE [LARGE SCALE GENOMIC DNA]</scope>
    <source>
        <strain evidence="8 9">Vu-144</strain>
    </source>
</reference>
<dbReference type="Gene3D" id="3.30.379.10">
    <property type="entry name" value="Chitobiase/beta-hexosaminidase domain 2-like"/>
    <property type="match status" value="1"/>
</dbReference>
<dbReference type="InterPro" id="IPR000421">
    <property type="entry name" value="FA58C"/>
</dbReference>
<dbReference type="AlphaFoldDB" id="A0A1H4C761"/>